<evidence type="ECO:0000256" key="8">
    <source>
        <dbReference type="ARBA" id="ARBA00023163"/>
    </source>
</evidence>
<feature type="compositionally biased region" description="Basic and acidic residues" evidence="13">
    <location>
        <begin position="526"/>
        <end position="535"/>
    </location>
</feature>
<dbReference type="InterPro" id="IPR017970">
    <property type="entry name" value="Homeobox_CS"/>
</dbReference>
<comment type="subcellular location">
    <subcellularLocation>
        <location evidence="1 11 12">Nucleus</location>
    </subcellularLocation>
</comment>
<feature type="region of interest" description="Disordered" evidence="13">
    <location>
        <begin position="157"/>
        <end position="324"/>
    </location>
</feature>
<dbReference type="Gene3D" id="1.10.10.60">
    <property type="entry name" value="Homeodomain-like"/>
    <property type="match status" value="1"/>
</dbReference>
<evidence type="ECO:0000256" key="1">
    <source>
        <dbReference type="ARBA" id="ARBA00004123"/>
    </source>
</evidence>
<feature type="DNA-binding region" description="Homeobox" evidence="11">
    <location>
        <begin position="101"/>
        <end position="160"/>
    </location>
</feature>
<sequence length="545" mass="59027">MDSRILDHPHAQFGGSLGGMVGVGFPYHLGHHHVYELAGHQLHSTGAVPFSIDGLLNGSCAASVVNGSGTLLSPGCGINGENQYKLSDSGDPDKDSPGCKRRRTRTNFTGWQLEELEKAFNESHYPDVFMREALALRLDLVESRVQVWFQNRRAKWRKKENTKKGPGRPAHNSHPTTCSGEPMDPEEIARRELERAEKKKRKQERKLLKSQNKLLSGDLFHTPGGSDSDSGVSQITDNEQQSSSNCNGSIHSEPGEGNHLHQTEPTSCDQTQTRPMLGLPQNQRHDHHNHNQRTTGGLGVGPELQEQVSPGSTHGPGVGGSRALGLQKLNPFSVESLLSDATPRRKPQLEFSLLPNQRQLIGKGHFLLYPITHQPLGFIVPQTALKSGPCQDNTDKRPNPGQRCVSSENGGSESNSFLKSHHPGHLGLNKNYSNNHNHVSVGEQQGSNNNNGRDSVSPPPPVSSVSHQTTLTRSSTQSNMGCDGDSVGETGLQQVKDVNGCQGKSNGEGTREGASPEPSECSGDIPECHAERAEPGTDGEDVDMD</sequence>
<keyword evidence="2" id="KW-0217">Developmental protein</keyword>
<comment type="caution">
    <text evidence="15">The sequence shown here is derived from an EMBL/GenBank/DDBJ whole genome shotgun (WGS) entry which is preliminary data.</text>
</comment>
<feature type="compositionally biased region" description="Low complexity" evidence="13">
    <location>
        <begin position="406"/>
        <end position="416"/>
    </location>
</feature>
<feature type="compositionally biased region" description="Polar residues" evidence="13">
    <location>
        <begin position="467"/>
        <end position="480"/>
    </location>
</feature>
<dbReference type="InterPro" id="IPR001356">
    <property type="entry name" value="HD"/>
</dbReference>
<evidence type="ECO:0000256" key="3">
    <source>
        <dbReference type="ARBA" id="ARBA00022782"/>
    </source>
</evidence>
<evidence type="ECO:0000256" key="9">
    <source>
        <dbReference type="ARBA" id="ARBA00023242"/>
    </source>
</evidence>
<keyword evidence="8" id="KW-0804">Transcription</keyword>
<keyword evidence="4" id="KW-0524">Neurogenesis</keyword>
<keyword evidence="5" id="KW-0805">Transcription regulation</keyword>
<keyword evidence="6 11" id="KW-0238">DNA-binding</keyword>
<evidence type="ECO:0000256" key="2">
    <source>
        <dbReference type="ARBA" id="ARBA00022473"/>
    </source>
</evidence>
<dbReference type="EMBL" id="JAGEUA010000002">
    <property type="protein sequence ID" value="KAL1005155.1"/>
    <property type="molecule type" value="Genomic_DNA"/>
</dbReference>
<evidence type="ECO:0000313" key="15">
    <source>
        <dbReference type="EMBL" id="KAL1005155.1"/>
    </source>
</evidence>
<gene>
    <name evidence="15" type="ORF">UPYG_G00055270</name>
</gene>
<accession>A0ABD0XN83</accession>
<dbReference type="GO" id="GO:0003677">
    <property type="term" value="F:DNA binding"/>
    <property type="evidence" value="ECO:0007669"/>
    <property type="project" value="UniProtKB-UniRule"/>
</dbReference>
<evidence type="ECO:0000256" key="13">
    <source>
        <dbReference type="SAM" id="MobiDB-lite"/>
    </source>
</evidence>
<keyword evidence="7 11" id="KW-0371">Homeobox</keyword>
<evidence type="ECO:0000256" key="7">
    <source>
        <dbReference type="ARBA" id="ARBA00023155"/>
    </source>
</evidence>
<dbReference type="SUPFAM" id="SSF46689">
    <property type="entry name" value="Homeodomain-like"/>
    <property type="match status" value="1"/>
</dbReference>
<feature type="compositionally biased region" description="Polar residues" evidence="13">
    <location>
        <begin position="263"/>
        <end position="274"/>
    </location>
</feature>
<feature type="domain" description="Homeobox" evidence="14">
    <location>
        <begin position="99"/>
        <end position="159"/>
    </location>
</feature>
<dbReference type="CDD" id="cd00086">
    <property type="entry name" value="homeodomain"/>
    <property type="match status" value="1"/>
</dbReference>
<keyword evidence="3" id="KW-0221">Differentiation</keyword>
<reference evidence="15 16" key="1">
    <citation type="submission" date="2024-06" db="EMBL/GenBank/DDBJ databases">
        <authorList>
            <person name="Pan Q."/>
            <person name="Wen M."/>
            <person name="Jouanno E."/>
            <person name="Zahm M."/>
            <person name="Klopp C."/>
            <person name="Cabau C."/>
            <person name="Louis A."/>
            <person name="Berthelot C."/>
            <person name="Parey E."/>
            <person name="Roest Crollius H."/>
            <person name="Montfort J."/>
            <person name="Robinson-Rechavi M."/>
            <person name="Bouchez O."/>
            <person name="Lampietro C."/>
            <person name="Lopez Roques C."/>
            <person name="Donnadieu C."/>
            <person name="Postlethwait J."/>
            <person name="Bobe J."/>
            <person name="Verreycken H."/>
            <person name="Guiguen Y."/>
        </authorList>
    </citation>
    <scope>NUCLEOTIDE SEQUENCE [LARGE SCALE GENOMIC DNA]</scope>
    <source>
        <strain evidence="15">Up_M1</strain>
        <tissue evidence="15">Testis</tissue>
    </source>
</reference>
<dbReference type="AlphaFoldDB" id="A0ABD0XN83"/>
<dbReference type="PANTHER" id="PTHR46799">
    <property type="entry name" value="HOMEOBOX PROTEIN UNC-4 HOMOLOG"/>
    <property type="match status" value="1"/>
</dbReference>
<evidence type="ECO:0000256" key="10">
    <source>
        <dbReference type="ARBA" id="ARBA00038351"/>
    </source>
</evidence>
<evidence type="ECO:0000256" key="6">
    <source>
        <dbReference type="ARBA" id="ARBA00023125"/>
    </source>
</evidence>
<evidence type="ECO:0000256" key="11">
    <source>
        <dbReference type="PROSITE-ProRule" id="PRU00108"/>
    </source>
</evidence>
<keyword evidence="16" id="KW-1185">Reference proteome</keyword>
<feature type="region of interest" description="Disordered" evidence="13">
    <location>
        <begin position="388"/>
        <end position="545"/>
    </location>
</feature>
<dbReference type="Proteomes" id="UP001557470">
    <property type="component" value="Unassembled WGS sequence"/>
</dbReference>
<comment type="similarity">
    <text evidence="10">Belongs to the paired homeobox family. Unc-4 subfamily.</text>
</comment>
<dbReference type="SMART" id="SM00389">
    <property type="entry name" value="HOX"/>
    <property type="match status" value="1"/>
</dbReference>
<feature type="compositionally biased region" description="Basic and acidic residues" evidence="13">
    <location>
        <begin position="187"/>
        <end position="197"/>
    </location>
</feature>
<dbReference type="GO" id="GO:0005634">
    <property type="term" value="C:nucleus"/>
    <property type="evidence" value="ECO:0007669"/>
    <property type="project" value="UniProtKB-SubCell"/>
</dbReference>
<feature type="compositionally biased region" description="Basic and acidic residues" evidence="13">
    <location>
        <begin position="253"/>
        <end position="262"/>
    </location>
</feature>
<dbReference type="GO" id="GO:0030154">
    <property type="term" value="P:cell differentiation"/>
    <property type="evidence" value="ECO:0007669"/>
    <property type="project" value="UniProtKB-KW"/>
</dbReference>
<evidence type="ECO:0000259" key="14">
    <source>
        <dbReference type="PROSITE" id="PS50071"/>
    </source>
</evidence>
<evidence type="ECO:0000313" key="16">
    <source>
        <dbReference type="Proteomes" id="UP001557470"/>
    </source>
</evidence>
<dbReference type="GO" id="GO:0007399">
    <property type="term" value="P:nervous system development"/>
    <property type="evidence" value="ECO:0007669"/>
    <property type="project" value="UniProtKB-KW"/>
</dbReference>
<name>A0ABD0XN83_UMBPY</name>
<dbReference type="PROSITE" id="PS50071">
    <property type="entry name" value="HOMEOBOX_2"/>
    <property type="match status" value="1"/>
</dbReference>
<evidence type="ECO:0000256" key="12">
    <source>
        <dbReference type="RuleBase" id="RU000682"/>
    </source>
</evidence>
<dbReference type="FunFam" id="1.10.10.60:FF:000057">
    <property type="entry name" value="Short stature homeobox 2"/>
    <property type="match status" value="1"/>
</dbReference>
<protein>
    <recommendedName>
        <fullName evidence="14">Homeobox domain-containing protein</fullName>
    </recommendedName>
</protein>
<dbReference type="PANTHER" id="PTHR46799:SF1">
    <property type="entry name" value="HOMEOBOX PROTEIN UNC-4 HOMOLOG"/>
    <property type="match status" value="1"/>
</dbReference>
<evidence type="ECO:0000256" key="5">
    <source>
        <dbReference type="ARBA" id="ARBA00023015"/>
    </source>
</evidence>
<dbReference type="Pfam" id="PF00046">
    <property type="entry name" value="Homeodomain"/>
    <property type="match status" value="1"/>
</dbReference>
<dbReference type="PROSITE" id="PS00027">
    <property type="entry name" value="HOMEOBOX_1"/>
    <property type="match status" value="1"/>
</dbReference>
<feature type="compositionally biased region" description="Polar residues" evidence="13">
    <location>
        <begin position="430"/>
        <end position="454"/>
    </location>
</feature>
<proteinExistence type="inferred from homology"/>
<feature type="region of interest" description="Disordered" evidence="13">
    <location>
        <begin position="82"/>
        <end position="103"/>
    </location>
</feature>
<keyword evidence="9 11" id="KW-0539">Nucleus</keyword>
<feature type="compositionally biased region" description="Polar residues" evidence="13">
    <location>
        <begin position="225"/>
        <end position="250"/>
    </location>
</feature>
<organism evidence="15 16">
    <name type="scientific">Umbra pygmaea</name>
    <name type="common">Eastern mudminnow</name>
    <dbReference type="NCBI Taxonomy" id="75934"/>
    <lineage>
        <taxon>Eukaryota</taxon>
        <taxon>Metazoa</taxon>
        <taxon>Chordata</taxon>
        <taxon>Craniata</taxon>
        <taxon>Vertebrata</taxon>
        <taxon>Euteleostomi</taxon>
        <taxon>Actinopterygii</taxon>
        <taxon>Neopterygii</taxon>
        <taxon>Teleostei</taxon>
        <taxon>Protacanthopterygii</taxon>
        <taxon>Esociformes</taxon>
        <taxon>Umbridae</taxon>
        <taxon>Umbra</taxon>
    </lineage>
</organism>
<evidence type="ECO:0000256" key="4">
    <source>
        <dbReference type="ARBA" id="ARBA00022902"/>
    </source>
</evidence>
<dbReference type="InterPro" id="IPR009057">
    <property type="entry name" value="Homeodomain-like_sf"/>
</dbReference>